<name>A0ABU9GUH6_9GAMM</name>
<evidence type="ECO:0000313" key="3">
    <source>
        <dbReference type="EMBL" id="MEL0630977.1"/>
    </source>
</evidence>
<comment type="subcellular location">
    <subcellularLocation>
        <location evidence="1">Cell inner membrane</location>
        <topology evidence="1">Multi-pass membrane protein</topology>
    </subcellularLocation>
</comment>
<sequence>MPLIILGCIYVGITTPTEAAAIGVLYAIALSIYIYKEMN</sequence>
<comment type="function">
    <text evidence="1">Part of the tripartite ATP-independent periplasmic (TRAP) transport system.</text>
</comment>
<keyword evidence="1" id="KW-0813">Transport</keyword>
<accession>A0ABU9GUH6</accession>
<gene>
    <name evidence="3" type="ORF">V6256_15470</name>
</gene>
<keyword evidence="4" id="KW-1185">Reference proteome</keyword>
<proteinExistence type="predicted"/>
<keyword evidence="1" id="KW-0997">Cell inner membrane</keyword>
<evidence type="ECO:0000256" key="1">
    <source>
        <dbReference type="RuleBase" id="RU369079"/>
    </source>
</evidence>
<dbReference type="Pfam" id="PF06808">
    <property type="entry name" value="DctM"/>
    <property type="match status" value="1"/>
</dbReference>
<dbReference type="EMBL" id="JBAKAZ010000247">
    <property type="protein sequence ID" value="MEL0630977.1"/>
    <property type="molecule type" value="Genomic_DNA"/>
</dbReference>
<organism evidence="3 4">
    <name type="scientific">Psychromonas aquatilis</name>
    <dbReference type="NCBI Taxonomy" id="2005072"/>
    <lineage>
        <taxon>Bacteria</taxon>
        <taxon>Pseudomonadati</taxon>
        <taxon>Pseudomonadota</taxon>
        <taxon>Gammaproteobacteria</taxon>
        <taxon>Alteromonadales</taxon>
        <taxon>Psychromonadaceae</taxon>
        <taxon>Psychromonas</taxon>
    </lineage>
</organism>
<protein>
    <submittedName>
        <fullName evidence="3">TRAP transporter large permease subunit</fullName>
    </submittedName>
</protein>
<dbReference type="InterPro" id="IPR010656">
    <property type="entry name" value="DctM"/>
</dbReference>
<dbReference type="RefSeq" id="WP_341599135.1">
    <property type="nucleotide sequence ID" value="NZ_JBAKAZ010000247.1"/>
</dbReference>
<comment type="caution">
    <text evidence="3">The sequence shown here is derived from an EMBL/GenBank/DDBJ whole genome shotgun (WGS) entry which is preliminary data.</text>
</comment>
<evidence type="ECO:0000259" key="2">
    <source>
        <dbReference type="Pfam" id="PF06808"/>
    </source>
</evidence>
<dbReference type="Proteomes" id="UP001369082">
    <property type="component" value="Unassembled WGS sequence"/>
</dbReference>
<keyword evidence="1" id="KW-1003">Cell membrane</keyword>
<keyword evidence="1" id="KW-0472">Membrane</keyword>
<evidence type="ECO:0000313" key="4">
    <source>
        <dbReference type="Proteomes" id="UP001369082"/>
    </source>
</evidence>
<feature type="non-terminal residue" evidence="3">
    <location>
        <position position="39"/>
    </location>
</feature>
<reference evidence="3 4" key="1">
    <citation type="submission" date="2024-02" db="EMBL/GenBank/DDBJ databases">
        <title>Bacteria isolated from the canopy kelp, Nereocystis luetkeana.</title>
        <authorList>
            <person name="Pfister C.A."/>
            <person name="Younker I.T."/>
            <person name="Light S.H."/>
        </authorList>
    </citation>
    <scope>NUCLEOTIDE SEQUENCE [LARGE SCALE GENOMIC DNA]</scope>
    <source>
        <strain evidence="3 4">TI.1.05</strain>
    </source>
</reference>
<feature type="domain" description="TRAP C4-dicarboxylate transport system permease DctM subunit" evidence="2">
    <location>
        <begin position="1"/>
        <end position="39"/>
    </location>
</feature>